<name>A0ABZ2TCV8_9RHOB</name>
<dbReference type="GO" id="GO:0032259">
    <property type="term" value="P:methylation"/>
    <property type="evidence" value="ECO:0007669"/>
    <property type="project" value="UniProtKB-KW"/>
</dbReference>
<dbReference type="EMBL" id="CP146606">
    <property type="protein sequence ID" value="WYK17512.1"/>
    <property type="molecule type" value="Genomic_DNA"/>
</dbReference>
<keyword evidence="1" id="KW-0808">Transferase</keyword>
<dbReference type="Pfam" id="PF13578">
    <property type="entry name" value="Methyltransf_24"/>
    <property type="match status" value="1"/>
</dbReference>
<keyword evidence="1" id="KW-0489">Methyltransferase</keyword>
<dbReference type="Gene3D" id="3.40.50.150">
    <property type="entry name" value="Vaccinia Virus protein VP39"/>
    <property type="match status" value="1"/>
</dbReference>
<evidence type="ECO:0000313" key="2">
    <source>
        <dbReference type="Proteomes" id="UP001281305"/>
    </source>
</evidence>
<keyword evidence="2" id="KW-1185">Reference proteome</keyword>
<dbReference type="SUPFAM" id="SSF53335">
    <property type="entry name" value="S-adenosyl-L-methionine-dependent methyltransferases"/>
    <property type="match status" value="1"/>
</dbReference>
<protein>
    <submittedName>
        <fullName evidence="1">Class I SAM-dependent methyltransferase</fullName>
        <ecNumber evidence="1">2.1.1.-</ecNumber>
    </submittedName>
</protein>
<dbReference type="EC" id="2.1.1.-" evidence="1"/>
<dbReference type="InterPro" id="IPR029063">
    <property type="entry name" value="SAM-dependent_MTases_sf"/>
</dbReference>
<gene>
    <name evidence="1" type="ORF">RZS32_014010</name>
</gene>
<sequence length="255" mass="29242">MDWEEAGKPGEAFWCLAEGRFGQRLRRGLRQGLRWDPFYGDAKSYAFAHGRVTASRIAIVNHMIQLNGYKNYLEIGVRRKSKMFEEIRCEHRISVDPDPAAEADYRLPSDDYFAQNEHRFDIVFIDGNHTGDQVERDLVNSLERLNPGGVILLHDMNPPTRFHARATYEIDGRQPSWNGTSWKGYAALRKKRDDLTMRVVDTDWGVGIVHQGNQERYQGACESYLDLARDRKALLNLISVPEFLQLYGVPLAKAG</sequence>
<evidence type="ECO:0000313" key="1">
    <source>
        <dbReference type="EMBL" id="WYK17512.1"/>
    </source>
</evidence>
<dbReference type="GO" id="GO:0008168">
    <property type="term" value="F:methyltransferase activity"/>
    <property type="evidence" value="ECO:0007669"/>
    <property type="project" value="UniProtKB-KW"/>
</dbReference>
<dbReference type="Proteomes" id="UP001281305">
    <property type="component" value="Chromosome"/>
</dbReference>
<proteinExistence type="predicted"/>
<dbReference type="RefSeq" id="WP_317057582.1">
    <property type="nucleotide sequence ID" value="NZ_CP146606.1"/>
</dbReference>
<reference evidence="1 2" key="1">
    <citation type="submission" date="2024-02" db="EMBL/GenBank/DDBJ databases">
        <title>Roseovarius strain W115 nov., isolated from a marine algae.</title>
        <authorList>
            <person name="Lee M.W."/>
            <person name="Lee J.K."/>
            <person name="Kim J.M."/>
            <person name="Choi D.G."/>
            <person name="Baek J.H."/>
            <person name="Bayburt H."/>
            <person name="Jung J.J."/>
            <person name="Han D.M."/>
            <person name="Jeon C.O."/>
        </authorList>
    </citation>
    <scope>NUCLEOTIDE SEQUENCE [LARGE SCALE GENOMIC DNA]</scope>
    <source>
        <strain evidence="1 2">W115</strain>
    </source>
</reference>
<organism evidence="1 2">
    <name type="scientific">Roseovarius rhodophyticola</name>
    <dbReference type="NCBI Taxonomy" id="3080827"/>
    <lineage>
        <taxon>Bacteria</taxon>
        <taxon>Pseudomonadati</taxon>
        <taxon>Pseudomonadota</taxon>
        <taxon>Alphaproteobacteria</taxon>
        <taxon>Rhodobacterales</taxon>
        <taxon>Roseobacteraceae</taxon>
        <taxon>Roseovarius</taxon>
    </lineage>
</organism>
<accession>A0ABZ2TCV8</accession>